<evidence type="ECO:0000256" key="3">
    <source>
        <dbReference type="ARBA" id="ARBA00022692"/>
    </source>
</evidence>
<dbReference type="GO" id="GO:0031966">
    <property type="term" value="C:mitochondrial membrane"/>
    <property type="evidence" value="ECO:0007669"/>
    <property type="project" value="TreeGrafter"/>
</dbReference>
<dbReference type="Pfam" id="PF03647">
    <property type="entry name" value="Tmemb_14"/>
    <property type="match status" value="1"/>
</dbReference>
<evidence type="ECO:0000256" key="6">
    <source>
        <dbReference type="SAM" id="Phobius"/>
    </source>
</evidence>
<comment type="subcellular location">
    <subcellularLocation>
        <location evidence="1">Membrane</location>
    </subcellularLocation>
</comment>
<accession>A0AA39IGZ4</accession>
<dbReference type="AlphaFoldDB" id="A0AA39IGZ4"/>
<evidence type="ECO:0008006" key="9">
    <source>
        <dbReference type="Google" id="ProtNLM"/>
    </source>
</evidence>
<evidence type="ECO:0000256" key="5">
    <source>
        <dbReference type="ARBA" id="ARBA00023136"/>
    </source>
</evidence>
<dbReference type="PANTHER" id="PTHR12668:SF43">
    <property type="entry name" value="TRANSMEMBRANE PROTEIN 14 HOMOLOG"/>
    <property type="match status" value="1"/>
</dbReference>
<dbReference type="InterPro" id="IPR005349">
    <property type="entry name" value="TMEM14"/>
</dbReference>
<dbReference type="Gene3D" id="1.10.10.1740">
    <property type="entry name" value="Transmembrane protein 14-like"/>
    <property type="match status" value="1"/>
</dbReference>
<keyword evidence="3 6" id="KW-0812">Transmembrane</keyword>
<dbReference type="EMBL" id="JAUCMV010000001">
    <property type="protein sequence ID" value="KAK0424178.1"/>
    <property type="molecule type" value="Genomic_DNA"/>
</dbReference>
<feature type="transmembrane region" description="Helical" evidence="6">
    <location>
        <begin position="73"/>
        <end position="92"/>
    </location>
</feature>
<dbReference type="InterPro" id="IPR044890">
    <property type="entry name" value="TMEM14_sf"/>
</dbReference>
<proteinExistence type="inferred from homology"/>
<dbReference type="Proteomes" id="UP001175271">
    <property type="component" value="Unassembled WGS sequence"/>
</dbReference>
<organism evidence="7 8">
    <name type="scientific">Steinernema hermaphroditum</name>
    <dbReference type="NCBI Taxonomy" id="289476"/>
    <lineage>
        <taxon>Eukaryota</taxon>
        <taxon>Metazoa</taxon>
        <taxon>Ecdysozoa</taxon>
        <taxon>Nematoda</taxon>
        <taxon>Chromadorea</taxon>
        <taxon>Rhabditida</taxon>
        <taxon>Tylenchina</taxon>
        <taxon>Panagrolaimomorpha</taxon>
        <taxon>Strongyloidoidea</taxon>
        <taxon>Steinernematidae</taxon>
        <taxon>Steinernema</taxon>
    </lineage>
</organism>
<evidence type="ECO:0000313" key="8">
    <source>
        <dbReference type="Proteomes" id="UP001175271"/>
    </source>
</evidence>
<protein>
    <recommendedName>
        <fullName evidence="9">Transmembrane protein 14C</fullName>
    </recommendedName>
</protein>
<gene>
    <name evidence="7" type="ORF">QR680_008529</name>
</gene>
<reference evidence="7" key="1">
    <citation type="submission" date="2023-06" db="EMBL/GenBank/DDBJ databases">
        <title>Genomic analysis of the entomopathogenic nematode Steinernema hermaphroditum.</title>
        <authorList>
            <person name="Schwarz E.M."/>
            <person name="Heppert J.K."/>
            <person name="Baniya A."/>
            <person name="Schwartz H.T."/>
            <person name="Tan C.-H."/>
            <person name="Antoshechkin I."/>
            <person name="Sternberg P.W."/>
            <person name="Goodrich-Blair H."/>
            <person name="Dillman A.R."/>
        </authorList>
    </citation>
    <scope>NUCLEOTIDE SEQUENCE</scope>
    <source>
        <strain evidence="7">PS9179</strain>
        <tissue evidence="7">Whole animal</tissue>
    </source>
</reference>
<sequence>MADFFGLTYGALVLTGGLIGYLKAGSVPSLVAGVVSGLIAGYAAHTNNNTLLLGVSGILGGVMGKRFMNSGKLMPAGIICALSLAIFGRGVVRAIQASR</sequence>
<comment type="similarity">
    <text evidence="2">Belongs to the TMEM14 family.</text>
</comment>
<evidence type="ECO:0000313" key="7">
    <source>
        <dbReference type="EMBL" id="KAK0424178.1"/>
    </source>
</evidence>
<comment type="caution">
    <text evidence="7">The sequence shown here is derived from an EMBL/GenBank/DDBJ whole genome shotgun (WGS) entry which is preliminary data.</text>
</comment>
<dbReference type="GO" id="GO:0070453">
    <property type="term" value="P:regulation of heme biosynthetic process"/>
    <property type="evidence" value="ECO:0007669"/>
    <property type="project" value="TreeGrafter"/>
</dbReference>
<feature type="transmembrane region" description="Helical" evidence="6">
    <location>
        <begin position="6"/>
        <end position="22"/>
    </location>
</feature>
<evidence type="ECO:0000256" key="1">
    <source>
        <dbReference type="ARBA" id="ARBA00004370"/>
    </source>
</evidence>
<evidence type="ECO:0000256" key="2">
    <source>
        <dbReference type="ARBA" id="ARBA00007590"/>
    </source>
</evidence>
<feature type="transmembrane region" description="Helical" evidence="6">
    <location>
        <begin position="29"/>
        <end position="45"/>
    </location>
</feature>
<evidence type="ECO:0000256" key="4">
    <source>
        <dbReference type="ARBA" id="ARBA00022989"/>
    </source>
</evidence>
<keyword evidence="4 6" id="KW-1133">Transmembrane helix</keyword>
<keyword evidence="5 6" id="KW-0472">Membrane</keyword>
<keyword evidence="8" id="KW-1185">Reference proteome</keyword>
<dbReference type="PANTHER" id="PTHR12668">
    <property type="entry name" value="TRANSMEMBRANE PROTEIN 14, 15"/>
    <property type="match status" value="1"/>
</dbReference>
<name>A0AA39IGZ4_9BILA</name>